<keyword evidence="3" id="KW-0813">Transport</keyword>
<evidence type="ECO:0000256" key="7">
    <source>
        <dbReference type="ARBA" id="ARBA00023065"/>
    </source>
</evidence>
<dbReference type="GO" id="GO:0009279">
    <property type="term" value="C:cell outer membrane"/>
    <property type="evidence" value="ECO:0007669"/>
    <property type="project" value="UniProtKB-SubCell"/>
</dbReference>
<dbReference type="SUPFAM" id="SSF56935">
    <property type="entry name" value="Porins"/>
    <property type="match status" value="1"/>
</dbReference>
<evidence type="ECO:0000256" key="10">
    <source>
        <dbReference type="ARBA" id="ARBA00023237"/>
    </source>
</evidence>
<comment type="subunit">
    <text evidence="2">Homotrimer.</text>
</comment>
<accession>A0A071MKB1</accession>
<comment type="subcellular location">
    <subcellularLocation>
        <location evidence="1">Cell outer membrane</location>
        <topology evidence="1">Multi-pass membrane protein</topology>
    </subcellularLocation>
</comment>
<evidence type="ECO:0000256" key="8">
    <source>
        <dbReference type="ARBA" id="ARBA00023114"/>
    </source>
</evidence>
<dbReference type="OrthoDB" id="8982743at2"/>
<keyword evidence="4" id="KW-1134">Transmembrane beta strand</keyword>
<dbReference type="EMBL" id="JJOA01000001">
    <property type="protein sequence ID" value="KEA61269.1"/>
    <property type="molecule type" value="Genomic_DNA"/>
</dbReference>
<dbReference type="GO" id="GO:0034220">
    <property type="term" value="P:monoatomic ion transmembrane transport"/>
    <property type="evidence" value="ECO:0007669"/>
    <property type="project" value="InterPro"/>
</dbReference>
<sequence length="375" mass="39535">MKKAVVGTLSLAFFGAAAHAQGSVTLYGMLDAGIAYTNNQSGKSAWQQGSGLLSNTVFGLSGNEDLGGGLHALFRLENGFNLNNGTQSYKNTMFGRRAYVGLQSDRYGALTLGRQYDAVVDYLGPLAMANNGDGNNLASHPFDNDNIDDSFYIDNAVKYTSPTLAGWQFGGLYGFSNAAGGFANNRAYSAGVSYANGPVSLGAAYLQLDRGGLTASGALSTNDGANFPAVRQRVMGAGGSYAFDRLTVGALWTHSMFDETAASSLPGALNALRFDNYEVNARYALTPAVSLAGAYTFTDGRYDDAAGSHQPKWQQVTLMADYALSKRTDVYAETVYQHQFGVPSGATLGFANVTGLAASSTNTQVVATVGIRHRF</sequence>
<evidence type="ECO:0000313" key="13">
    <source>
        <dbReference type="EMBL" id="KEA61269.1"/>
    </source>
</evidence>
<dbReference type="PANTHER" id="PTHR34501:SF9">
    <property type="entry name" value="MAJOR OUTER MEMBRANE PROTEIN P.IA"/>
    <property type="match status" value="1"/>
</dbReference>
<keyword evidence="8" id="KW-0626">Porin</keyword>
<dbReference type="CDD" id="cd00342">
    <property type="entry name" value="gram_neg_porins"/>
    <property type="match status" value="1"/>
</dbReference>
<dbReference type="InterPro" id="IPR002299">
    <property type="entry name" value="Porin_Neis"/>
</dbReference>
<gene>
    <name evidence="13" type="ORF">DT99_00330</name>
</gene>
<keyword evidence="5" id="KW-0812">Transmembrane</keyword>
<evidence type="ECO:0000256" key="5">
    <source>
        <dbReference type="ARBA" id="ARBA00022692"/>
    </source>
</evidence>
<dbReference type="InterPro" id="IPR050298">
    <property type="entry name" value="Gram-neg_bact_OMP"/>
</dbReference>
<keyword evidence="10" id="KW-0998">Cell outer membrane</keyword>
<feature type="chain" id="PRO_5001677993" evidence="11">
    <location>
        <begin position="21"/>
        <end position="375"/>
    </location>
</feature>
<evidence type="ECO:0000256" key="3">
    <source>
        <dbReference type="ARBA" id="ARBA00022448"/>
    </source>
</evidence>
<dbReference type="Pfam" id="PF13609">
    <property type="entry name" value="Porin_4"/>
    <property type="match status" value="1"/>
</dbReference>
<protein>
    <submittedName>
        <fullName evidence="13">Membrane protein</fullName>
    </submittedName>
</protein>
<evidence type="ECO:0000256" key="9">
    <source>
        <dbReference type="ARBA" id="ARBA00023136"/>
    </source>
</evidence>
<name>A0A071MKB1_9BURK</name>
<proteinExistence type="predicted"/>
<evidence type="ECO:0000256" key="4">
    <source>
        <dbReference type="ARBA" id="ARBA00022452"/>
    </source>
</evidence>
<dbReference type="InterPro" id="IPR033900">
    <property type="entry name" value="Gram_neg_porin_domain"/>
</dbReference>
<keyword evidence="7" id="KW-0406">Ion transport</keyword>
<evidence type="ECO:0000259" key="12">
    <source>
        <dbReference type="Pfam" id="PF13609"/>
    </source>
</evidence>
<dbReference type="InterPro" id="IPR001702">
    <property type="entry name" value="Porin_Gram-ve"/>
</dbReference>
<dbReference type="PRINTS" id="PR00182">
    <property type="entry name" value="ECOLNEIPORIN"/>
</dbReference>
<dbReference type="InterPro" id="IPR023614">
    <property type="entry name" value="Porin_dom_sf"/>
</dbReference>
<evidence type="ECO:0000256" key="11">
    <source>
        <dbReference type="SAM" id="SignalP"/>
    </source>
</evidence>
<evidence type="ECO:0000256" key="6">
    <source>
        <dbReference type="ARBA" id="ARBA00022729"/>
    </source>
</evidence>
<keyword evidence="9" id="KW-0472">Membrane</keyword>
<evidence type="ECO:0000256" key="2">
    <source>
        <dbReference type="ARBA" id="ARBA00011233"/>
    </source>
</evidence>
<evidence type="ECO:0000256" key="1">
    <source>
        <dbReference type="ARBA" id="ARBA00004571"/>
    </source>
</evidence>
<comment type="caution">
    <text evidence="13">The sequence shown here is derived from an EMBL/GenBank/DDBJ whole genome shotgun (WGS) entry which is preliminary data.</text>
</comment>
<feature type="signal peptide" evidence="11">
    <location>
        <begin position="1"/>
        <end position="20"/>
    </location>
</feature>
<dbReference type="PRINTS" id="PR00184">
    <property type="entry name" value="NEISSPPORIN"/>
</dbReference>
<feature type="domain" description="Porin" evidence="12">
    <location>
        <begin position="8"/>
        <end position="337"/>
    </location>
</feature>
<dbReference type="PANTHER" id="PTHR34501">
    <property type="entry name" value="PROTEIN YDDL-RELATED"/>
    <property type="match status" value="1"/>
</dbReference>
<dbReference type="GO" id="GO:0046930">
    <property type="term" value="C:pore complex"/>
    <property type="evidence" value="ECO:0007669"/>
    <property type="project" value="UniProtKB-KW"/>
</dbReference>
<dbReference type="GO" id="GO:0015288">
    <property type="term" value="F:porin activity"/>
    <property type="evidence" value="ECO:0007669"/>
    <property type="project" value="UniProtKB-KW"/>
</dbReference>
<reference evidence="13" key="1">
    <citation type="submission" date="2014-04" db="EMBL/GenBank/DDBJ databases">
        <title>In planta biocontrol of soil-borne Fusarium wilt of banana through a plant endophytic bacterium, Burkholderia cenocepacia 869T2.</title>
        <authorList>
            <person name="Ho Y.-N."/>
            <person name="Chiang H.-M."/>
            <person name="Chao C.-P."/>
            <person name="Su C.-C."/>
            <person name="Hsu H.-F."/>
            <person name="Guo C.-T."/>
            <person name="Hsieh J.-L."/>
            <person name="Huang C.-C."/>
        </authorList>
    </citation>
    <scope>NUCLEOTIDE SEQUENCE [LARGE SCALE GENOMIC DNA]</scope>
    <source>
        <strain evidence="13">869T2</strain>
    </source>
</reference>
<organism evidence="13">
    <name type="scientific">Burkholderia cenocepacia</name>
    <dbReference type="NCBI Taxonomy" id="95486"/>
    <lineage>
        <taxon>Bacteria</taxon>
        <taxon>Pseudomonadati</taxon>
        <taxon>Pseudomonadota</taxon>
        <taxon>Betaproteobacteria</taxon>
        <taxon>Burkholderiales</taxon>
        <taxon>Burkholderiaceae</taxon>
        <taxon>Burkholderia</taxon>
        <taxon>Burkholderia cepacia complex</taxon>
    </lineage>
</organism>
<dbReference type="AlphaFoldDB" id="A0A071MKB1"/>
<keyword evidence="6 11" id="KW-0732">Signal</keyword>
<dbReference type="Gene3D" id="2.40.160.10">
    <property type="entry name" value="Porin"/>
    <property type="match status" value="1"/>
</dbReference>